<dbReference type="Proteomes" id="UP000198775">
    <property type="component" value="Unassembled WGS sequence"/>
</dbReference>
<organism evidence="1 2">
    <name type="scientific">Halorientalis persicus</name>
    <dbReference type="NCBI Taxonomy" id="1367881"/>
    <lineage>
        <taxon>Archaea</taxon>
        <taxon>Methanobacteriati</taxon>
        <taxon>Methanobacteriota</taxon>
        <taxon>Stenosarchaea group</taxon>
        <taxon>Halobacteria</taxon>
        <taxon>Halobacteriales</taxon>
        <taxon>Haloarculaceae</taxon>
        <taxon>Halorientalis</taxon>
    </lineage>
</organism>
<gene>
    <name evidence="1" type="ORF">SAMN05216388_1001196</name>
</gene>
<protein>
    <recommendedName>
        <fullName evidence="3">Tetratricopeptide repeat-containing protein</fullName>
    </recommendedName>
</protein>
<accession>A0A1H8D8N8</accession>
<dbReference type="InterPro" id="IPR055975">
    <property type="entry name" value="DUF7553"/>
</dbReference>
<evidence type="ECO:0000313" key="2">
    <source>
        <dbReference type="Proteomes" id="UP000198775"/>
    </source>
</evidence>
<dbReference type="AlphaFoldDB" id="A0A1H8D8N8"/>
<dbReference type="Pfam" id="PF24430">
    <property type="entry name" value="DUF7553"/>
    <property type="match status" value="1"/>
</dbReference>
<keyword evidence="2" id="KW-1185">Reference proteome</keyword>
<name>A0A1H8D8N8_9EURY</name>
<sequence length="88" mass="9664">MRHELTGISKAHRQLLLASELTVDRALAERLADLAHQVGDLSADSPNHEAIRTIETQLRTVGRDSHPDVRAAIGRARTLLTPYSESAD</sequence>
<dbReference type="OrthoDB" id="236330at2157"/>
<reference evidence="2" key="1">
    <citation type="submission" date="2016-10" db="EMBL/GenBank/DDBJ databases">
        <authorList>
            <person name="Varghese N."/>
            <person name="Submissions S."/>
        </authorList>
    </citation>
    <scope>NUCLEOTIDE SEQUENCE [LARGE SCALE GENOMIC DNA]</scope>
    <source>
        <strain evidence="2">IBRC-M 10043</strain>
    </source>
</reference>
<dbReference type="RefSeq" id="WP_092656697.1">
    <property type="nucleotide sequence ID" value="NZ_FOCX01000001.1"/>
</dbReference>
<dbReference type="EMBL" id="FOCX01000001">
    <property type="protein sequence ID" value="SEN02938.1"/>
    <property type="molecule type" value="Genomic_DNA"/>
</dbReference>
<proteinExistence type="predicted"/>
<evidence type="ECO:0000313" key="1">
    <source>
        <dbReference type="EMBL" id="SEN02938.1"/>
    </source>
</evidence>
<evidence type="ECO:0008006" key="3">
    <source>
        <dbReference type="Google" id="ProtNLM"/>
    </source>
</evidence>